<evidence type="ECO:0000313" key="1">
    <source>
        <dbReference type="EMBL" id="QDS99220.1"/>
    </source>
</evidence>
<reference evidence="1 2" key="1">
    <citation type="submission" date="2019-02" db="EMBL/GenBank/DDBJ databases">
        <title>Deep-cultivation of Planctomycetes and their phenomic and genomic characterization uncovers novel biology.</title>
        <authorList>
            <person name="Wiegand S."/>
            <person name="Jogler M."/>
            <person name="Boedeker C."/>
            <person name="Pinto D."/>
            <person name="Vollmers J."/>
            <person name="Rivas-Marin E."/>
            <person name="Kohn T."/>
            <person name="Peeters S.H."/>
            <person name="Heuer A."/>
            <person name="Rast P."/>
            <person name="Oberbeckmann S."/>
            <person name="Bunk B."/>
            <person name="Jeske O."/>
            <person name="Meyerdierks A."/>
            <person name="Storesund J.E."/>
            <person name="Kallscheuer N."/>
            <person name="Luecker S."/>
            <person name="Lage O.M."/>
            <person name="Pohl T."/>
            <person name="Merkel B.J."/>
            <person name="Hornburger P."/>
            <person name="Mueller R.-W."/>
            <person name="Bruemmer F."/>
            <person name="Labrenz M."/>
            <person name="Spormann A.M."/>
            <person name="Op den Camp H."/>
            <person name="Overmann J."/>
            <person name="Amann R."/>
            <person name="Jetten M.S.M."/>
            <person name="Mascher T."/>
            <person name="Medema M.H."/>
            <person name="Devos D.P."/>
            <person name="Kaster A.-K."/>
            <person name="Ovreas L."/>
            <person name="Rohde M."/>
            <person name="Galperin M.Y."/>
            <person name="Jogler C."/>
        </authorList>
    </citation>
    <scope>NUCLEOTIDE SEQUENCE [LARGE SCALE GENOMIC DNA]</scope>
    <source>
        <strain evidence="1 2">HG15A2</strain>
    </source>
</reference>
<evidence type="ECO:0008006" key="3">
    <source>
        <dbReference type="Google" id="ProtNLM"/>
    </source>
</evidence>
<dbReference type="RefSeq" id="WP_145060475.1">
    <property type="nucleotide sequence ID" value="NZ_CP036263.1"/>
</dbReference>
<dbReference type="InterPro" id="IPR039470">
    <property type="entry name" value="Nuc_deoxyri_tr2"/>
</dbReference>
<dbReference type="AlphaFoldDB" id="A0A517MWG3"/>
<dbReference type="Pfam" id="PF15891">
    <property type="entry name" value="Nuc_deoxyri_tr2"/>
    <property type="match status" value="1"/>
</dbReference>
<dbReference type="Gene3D" id="3.40.50.450">
    <property type="match status" value="1"/>
</dbReference>
<name>A0A517MWG3_9BACT</name>
<keyword evidence="2" id="KW-1185">Reference proteome</keyword>
<organism evidence="1 2">
    <name type="scientific">Adhaeretor mobilis</name>
    <dbReference type="NCBI Taxonomy" id="1930276"/>
    <lineage>
        <taxon>Bacteria</taxon>
        <taxon>Pseudomonadati</taxon>
        <taxon>Planctomycetota</taxon>
        <taxon>Planctomycetia</taxon>
        <taxon>Pirellulales</taxon>
        <taxon>Lacipirellulaceae</taxon>
        <taxon>Adhaeretor</taxon>
    </lineage>
</organism>
<proteinExistence type="predicted"/>
<sequence>MNYLEAPTEYDADGRAVFLAGGITDAENWQSDLIESLQGVDATVLNPRRKEFPMNDESAGLQQIEWEHRHLAKADLIAFWFPPQTLCPIALFELGACCASSVPLVVGTSPEYARRFDVVTQLRLLRPEVNVHDSLEELQLAIMEHPLFEESLR</sequence>
<protein>
    <recommendedName>
        <fullName evidence="3">Nucleoside 2-deoxyribosyltransferase like</fullName>
    </recommendedName>
</protein>
<dbReference type="OrthoDB" id="9805113at2"/>
<accession>A0A517MWG3</accession>
<dbReference type="EMBL" id="CP036263">
    <property type="protein sequence ID" value="QDS99220.1"/>
    <property type="molecule type" value="Genomic_DNA"/>
</dbReference>
<dbReference type="KEGG" id="amob:HG15A2_25120"/>
<gene>
    <name evidence="1" type="ORF">HG15A2_25120</name>
</gene>
<dbReference type="Proteomes" id="UP000319852">
    <property type="component" value="Chromosome"/>
</dbReference>
<evidence type="ECO:0000313" key="2">
    <source>
        <dbReference type="Proteomes" id="UP000319852"/>
    </source>
</evidence>